<feature type="domain" description="FecR protein" evidence="2">
    <location>
        <begin position="67"/>
        <end position="131"/>
    </location>
</feature>
<protein>
    <submittedName>
        <fullName evidence="3">Ferric-dicitrate binding protein FerR (Iron transport regulator)</fullName>
    </submittedName>
</protein>
<accession>A0A840ZM23</accession>
<dbReference type="Pfam" id="PF04773">
    <property type="entry name" value="FecR"/>
    <property type="match status" value="1"/>
</dbReference>
<dbReference type="InterPro" id="IPR006860">
    <property type="entry name" value="FecR"/>
</dbReference>
<keyword evidence="4" id="KW-1185">Reference proteome</keyword>
<proteinExistence type="predicted"/>
<evidence type="ECO:0000256" key="1">
    <source>
        <dbReference type="SAM" id="SignalP"/>
    </source>
</evidence>
<reference evidence="3 4" key="1">
    <citation type="submission" date="2020-08" db="EMBL/GenBank/DDBJ databases">
        <title>Genomic Encyclopedia of Type Strains, Phase IV (KMG-IV): sequencing the most valuable type-strain genomes for metagenomic binning, comparative biology and taxonomic classification.</title>
        <authorList>
            <person name="Goeker M."/>
        </authorList>
    </citation>
    <scope>NUCLEOTIDE SEQUENCE [LARGE SCALE GENOMIC DNA]</scope>
    <source>
        <strain evidence="3 4">DSM 2163</strain>
    </source>
</reference>
<feature type="signal peptide" evidence="1">
    <location>
        <begin position="1"/>
        <end position="29"/>
    </location>
</feature>
<dbReference type="EMBL" id="JACHOP010000009">
    <property type="protein sequence ID" value="MBB5757833.1"/>
    <property type="molecule type" value="Genomic_DNA"/>
</dbReference>
<gene>
    <name evidence="3" type="ORF">HNR00_002549</name>
</gene>
<dbReference type="GO" id="GO:0016989">
    <property type="term" value="F:sigma factor antagonist activity"/>
    <property type="evidence" value="ECO:0007669"/>
    <property type="project" value="TreeGrafter"/>
</dbReference>
<keyword evidence="1" id="KW-0732">Signal</keyword>
<dbReference type="PANTHER" id="PTHR30273">
    <property type="entry name" value="PERIPLASMIC SIGNAL SENSOR AND SIGMA FACTOR ACTIVATOR FECR-RELATED"/>
    <property type="match status" value="1"/>
</dbReference>
<evidence type="ECO:0000313" key="3">
    <source>
        <dbReference type="EMBL" id="MBB5757833.1"/>
    </source>
</evidence>
<evidence type="ECO:0000313" key="4">
    <source>
        <dbReference type="Proteomes" id="UP000583454"/>
    </source>
</evidence>
<dbReference type="InterPro" id="IPR012373">
    <property type="entry name" value="Ferrdict_sens_TM"/>
</dbReference>
<evidence type="ECO:0000259" key="2">
    <source>
        <dbReference type="Pfam" id="PF04773"/>
    </source>
</evidence>
<dbReference type="AlphaFoldDB" id="A0A840ZM23"/>
<name>A0A840ZM23_9HYPH</name>
<dbReference type="Gene3D" id="2.60.120.1440">
    <property type="match status" value="1"/>
</dbReference>
<comment type="caution">
    <text evidence="3">The sequence shown here is derived from an EMBL/GenBank/DDBJ whole genome shotgun (WGS) entry which is preliminary data.</text>
</comment>
<dbReference type="PANTHER" id="PTHR30273:SF2">
    <property type="entry name" value="PROTEIN FECR"/>
    <property type="match status" value="1"/>
</dbReference>
<feature type="chain" id="PRO_5032369629" evidence="1">
    <location>
        <begin position="30"/>
        <end position="181"/>
    </location>
</feature>
<sequence>MRVRTGSRPSTIGLPIAVLALSWAAAASAQTRDGCRVSTFTDPPREVLDCPGGVTLSAEKGAAYRLIDADRNGRPEAVELDGKALLIEVAPRGSGFQVRTPHAVASVRGTTWAVDAGAGATAIFVEDGAVRVTRRDAPSSGPAAVLLRAGDGVDVAPDGAALAVKRWARERRLHLLARFGR</sequence>
<organism evidence="3 4">
    <name type="scientific">Methylorubrum rhodinum</name>
    <dbReference type="NCBI Taxonomy" id="29428"/>
    <lineage>
        <taxon>Bacteria</taxon>
        <taxon>Pseudomonadati</taxon>
        <taxon>Pseudomonadota</taxon>
        <taxon>Alphaproteobacteria</taxon>
        <taxon>Hyphomicrobiales</taxon>
        <taxon>Methylobacteriaceae</taxon>
        <taxon>Methylorubrum</taxon>
    </lineage>
</organism>
<dbReference type="Proteomes" id="UP000583454">
    <property type="component" value="Unassembled WGS sequence"/>
</dbReference>
<dbReference type="RefSeq" id="WP_183569727.1">
    <property type="nucleotide sequence ID" value="NZ_JACHOP010000009.1"/>
</dbReference>